<feature type="region of interest" description="Disordered" evidence="5">
    <location>
        <begin position="326"/>
        <end position="346"/>
    </location>
</feature>
<dbReference type="AlphaFoldDB" id="A0AAD5RL09"/>
<feature type="transmembrane region" description="Helical" evidence="6">
    <location>
        <begin position="256"/>
        <end position="274"/>
    </location>
</feature>
<evidence type="ECO:0000259" key="8">
    <source>
        <dbReference type="Pfam" id="PF11970"/>
    </source>
</evidence>
<feature type="compositionally biased region" description="Gly residues" evidence="5">
    <location>
        <begin position="412"/>
        <end position="424"/>
    </location>
</feature>
<dbReference type="GO" id="GO:0004930">
    <property type="term" value="F:G protein-coupled receptor activity"/>
    <property type="evidence" value="ECO:0007669"/>
    <property type="project" value="TreeGrafter"/>
</dbReference>
<keyword evidence="10" id="KW-1185">Reference proteome</keyword>
<reference evidence="9" key="1">
    <citation type="submission" date="2022-07" db="EMBL/GenBank/DDBJ databases">
        <title>Draft genome sequence of Zalerion maritima ATCC 34329, a (micro)plastics degrading marine fungus.</title>
        <authorList>
            <person name="Paco A."/>
            <person name="Goncalves M.F.M."/>
            <person name="Rocha-Santos T.A.P."/>
            <person name="Alves A."/>
        </authorList>
    </citation>
    <scope>NUCLEOTIDE SEQUENCE</scope>
    <source>
        <strain evidence="9">ATCC 34329</strain>
    </source>
</reference>
<sequence length="508" mass="55825">MPYLPFELSPRVALAAPANHDQDVVQSTALLVSSILAALGAAWIMSSFMIFKSLRSFRHQLILGLAISDLLMALNFSASAGMNVSGNYISEPAQKAFCDFNGFMTQVFVIQTDYWVLTIAVCTYFILADHKHASAWVQDRRYLLFAIPWVFSCLWAGVGLGTAGYGNIGGWCWFTSDQVRLLANFVPRWIIIAAMLGLYARLYWVLYKAHNRFLSFGSTSDAQTGSRSRDLTSGAVSGSNEETRRQLRNTRRLKKLAKMMLLYPFAYMLVWILPTSVRVYQAIKHEPAPFALQTVDKGLVDALIYGANESSMSSWRNVLWPSRFPVQTDGTGPDNGYGGSGDRDLEMKKPDRIRASRIHAGTNSAYDSTSDSVSSLDVDVTPRTYAAAATTRNNIEMSDFKGLGRAASVRGGGSGVGLGSGNNGVGRSSSGSEERIMPVQEQSPQLQHRDTSMLPPQFQLGQINIRKTVEVEVIEHDVQAGGPVPPLQGPRIHATSPPVVHKKTFLRD</sequence>
<dbReference type="EMBL" id="JAKWBI020000289">
    <property type="protein sequence ID" value="KAJ2897191.1"/>
    <property type="molecule type" value="Genomic_DNA"/>
</dbReference>
<dbReference type="Gene3D" id="1.20.1070.10">
    <property type="entry name" value="Rhodopsin 7-helix transmembrane proteins"/>
    <property type="match status" value="1"/>
</dbReference>
<dbReference type="SUPFAM" id="SSF81321">
    <property type="entry name" value="Family A G protein-coupled receptor-like"/>
    <property type="match status" value="1"/>
</dbReference>
<feature type="transmembrane region" description="Helical" evidence="6">
    <location>
        <begin position="62"/>
        <end position="82"/>
    </location>
</feature>
<feature type="transmembrane region" description="Helical" evidence="6">
    <location>
        <begin position="29"/>
        <end position="50"/>
    </location>
</feature>
<evidence type="ECO:0000256" key="4">
    <source>
        <dbReference type="ARBA" id="ARBA00023136"/>
    </source>
</evidence>
<evidence type="ECO:0000313" key="9">
    <source>
        <dbReference type="EMBL" id="KAJ2897191.1"/>
    </source>
</evidence>
<evidence type="ECO:0000256" key="6">
    <source>
        <dbReference type="SAM" id="Phobius"/>
    </source>
</evidence>
<dbReference type="Pfam" id="PF11970">
    <property type="entry name" value="GPR_Gpa2_C"/>
    <property type="match status" value="1"/>
</dbReference>
<gene>
    <name evidence="9" type="ORF">MKZ38_004874</name>
</gene>
<dbReference type="InterPro" id="IPR022343">
    <property type="entry name" value="GCR1-cAMP_receptor"/>
</dbReference>
<keyword evidence="4 6" id="KW-0472">Membrane</keyword>
<dbReference type="InterPro" id="IPR022596">
    <property type="entry name" value="GPR1/2/3_C"/>
</dbReference>
<feature type="transmembrane region" description="Helical" evidence="6">
    <location>
        <begin position="114"/>
        <end position="130"/>
    </location>
</feature>
<evidence type="ECO:0000256" key="1">
    <source>
        <dbReference type="ARBA" id="ARBA00004141"/>
    </source>
</evidence>
<name>A0AAD5RL09_9PEZI</name>
<accession>A0AAD5RL09</accession>
<feature type="domain" description="G protein-coupled receptor GPR1/2/3 C-terminal" evidence="8">
    <location>
        <begin position="251"/>
        <end position="305"/>
    </location>
</feature>
<dbReference type="PANTHER" id="PTHR23112">
    <property type="entry name" value="G PROTEIN-COUPLED RECEPTOR 157-RELATED"/>
    <property type="match status" value="1"/>
</dbReference>
<comment type="caution">
    <text evidence="9">The sequence shown here is derived from an EMBL/GenBank/DDBJ whole genome shotgun (WGS) entry which is preliminary data.</text>
</comment>
<feature type="domain" description="Glucose receptor Git3-like N-terminal" evidence="7">
    <location>
        <begin position="32"/>
        <end position="208"/>
    </location>
</feature>
<proteinExistence type="predicted"/>
<dbReference type="Pfam" id="PF11710">
    <property type="entry name" value="Git3"/>
    <property type="match status" value="1"/>
</dbReference>
<feature type="transmembrane region" description="Helical" evidence="6">
    <location>
        <begin position="142"/>
        <end position="165"/>
    </location>
</feature>
<dbReference type="InterPro" id="IPR023041">
    <property type="entry name" value="Glucose_rcpt_Git3-like_N"/>
</dbReference>
<evidence type="ECO:0000256" key="2">
    <source>
        <dbReference type="ARBA" id="ARBA00022692"/>
    </source>
</evidence>
<organism evidence="9 10">
    <name type="scientific">Zalerion maritima</name>
    <dbReference type="NCBI Taxonomy" id="339359"/>
    <lineage>
        <taxon>Eukaryota</taxon>
        <taxon>Fungi</taxon>
        <taxon>Dikarya</taxon>
        <taxon>Ascomycota</taxon>
        <taxon>Pezizomycotina</taxon>
        <taxon>Sordariomycetes</taxon>
        <taxon>Lulworthiomycetidae</taxon>
        <taxon>Lulworthiales</taxon>
        <taxon>Lulworthiaceae</taxon>
        <taxon>Zalerion</taxon>
    </lineage>
</organism>
<keyword evidence="2 6" id="KW-0812">Transmembrane</keyword>
<dbReference type="Proteomes" id="UP001201980">
    <property type="component" value="Unassembled WGS sequence"/>
</dbReference>
<feature type="transmembrane region" description="Helical" evidence="6">
    <location>
        <begin position="185"/>
        <end position="206"/>
    </location>
</feature>
<dbReference type="PRINTS" id="PR02001">
    <property type="entry name" value="GCR1CAMPR"/>
</dbReference>
<protein>
    <recommendedName>
        <fullName evidence="11">G-protein coupled receptors family 2 profile 2 domain-containing protein</fullName>
    </recommendedName>
</protein>
<comment type="subcellular location">
    <subcellularLocation>
        <location evidence="1">Membrane</location>
        <topology evidence="1">Multi-pass membrane protein</topology>
    </subcellularLocation>
</comment>
<evidence type="ECO:0000256" key="5">
    <source>
        <dbReference type="SAM" id="MobiDB-lite"/>
    </source>
</evidence>
<evidence type="ECO:0000259" key="7">
    <source>
        <dbReference type="Pfam" id="PF11710"/>
    </source>
</evidence>
<evidence type="ECO:0000313" key="10">
    <source>
        <dbReference type="Proteomes" id="UP001201980"/>
    </source>
</evidence>
<evidence type="ECO:0008006" key="11">
    <source>
        <dbReference type="Google" id="ProtNLM"/>
    </source>
</evidence>
<dbReference type="PANTHER" id="PTHR23112:SF0">
    <property type="entry name" value="TRANSMEMBRANE PROTEIN 116"/>
    <property type="match status" value="1"/>
</dbReference>
<dbReference type="GO" id="GO:0007189">
    <property type="term" value="P:adenylate cyclase-activating G protein-coupled receptor signaling pathway"/>
    <property type="evidence" value="ECO:0007669"/>
    <property type="project" value="TreeGrafter"/>
</dbReference>
<dbReference type="GO" id="GO:0005886">
    <property type="term" value="C:plasma membrane"/>
    <property type="evidence" value="ECO:0007669"/>
    <property type="project" value="TreeGrafter"/>
</dbReference>
<feature type="region of interest" description="Disordered" evidence="5">
    <location>
        <begin position="412"/>
        <end position="450"/>
    </location>
</feature>
<evidence type="ECO:0000256" key="3">
    <source>
        <dbReference type="ARBA" id="ARBA00022989"/>
    </source>
</evidence>
<feature type="region of interest" description="Disordered" evidence="5">
    <location>
        <begin position="219"/>
        <end position="247"/>
    </location>
</feature>
<keyword evidence="3 6" id="KW-1133">Transmembrane helix</keyword>